<reference evidence="6 8" key="1">
    <citation type="journal article" date="2012" name="Nature">
        <title>Algal genomes reveal evolutionary mosaicism and the fate of nucleomorphs.</title>
        <authorList>
            <consortium name="DOE Joint Genome Institute"/>
            <person name="Curtis B.A."/>
            <person name="Tanifuji G."/>
            <person name="Burki F."/>
            <person name="Gruber A."/>
            <person name="Irimia M."/>
            <person name="Maruyama S."/>
            <person name="Arias M.C."/>
            <person name="Ball S.G."/>
            <person name="Gile G.H."/>
            <person name="Hirakawa Y."/>
            <person name="Hopkins J.F."/>
            <person name="Kuo A."/>
            <person name="Rensing S.A."/>
            <person name="Schmutz J."/>
            <person name="Symeonidi A."/>
            <person name="Elias M."/>
            <person name="Eveleigh R.J."/>
            <person name="Herman E.K."/>
            <person name="Klute M.J."/>
            <person name="Nakayama T."/>
            <person name="Obornik M."/>
            <person name="Reyes-Prieto A."/>
            <person name="Armbrust E.V."/>
            <person name="Aves S.J."/>
            <person name="Beiko R.G."/>
            <person name="Coutinho P."/>
            <person name="Dacks J.B."/>
            <person name="Durnford D.G."/>
            <person name="Fast N.M."/>
            <person name="Green B.R."/>
            <person name="Grisdale C.J."/>
            <person name="Hempel F."/>
            <person name="Henrissat B."/>
            <person name="Hoppner M.P."/>
            <person name="Ishida K."/>
            <person name="Kim E."/>
            <person name="Koreny L."/>
            <person name="Kroth P.G."/>
            <person name="Liu Y."/>
            <person name="Malik S.B."/>
            <person name="Maier U.G."/>
            <person name="McRose D."/>
            <person name="Mock T."/>
            <person name="Neilson J.A."/>
            <person name="Onodera N.T."/>
            <person name="Poole A.M."/>
            <person name="Pritham E.J."/>
            <person name="Richards T.A."/>
            <person name="Rocap G."/>
            <person name="Roy S.W."/>
            <person name="Sarai C."/>
            <person name="Schaack S."/>
            <person name="Shirato S."/>
            <person name="Slamovits C.H."/>
            <person name="Spencer D.F."/>
            <person name="Suzuki S."/>
            <person name="Worden A.Z."/>
            <person name="Zauner S."/>
            <person name="Barry K."/>
            <person name="Bell C."/>
            <person name="Bharti A.K."/>
            <person name="Crow J.A."/>
            <person name="Grimwood J."/>
            <person name="Kramer R."/>
            <person name="Lindquist E."/>
            <person name="Lucas S."/>
            <person name="Salamov A."/>
            <person name="McFadden G.I."/>
            <person name="Lane C.E."/>
            <person name="Keeling P.J."/>
            <person name="Gray M.W."/>
            <person name="Grigoriev I.V."/>
            <person name="Archibald J.M."/>
        </authorList>
    </citation>
    <scope>NUCLEOTIDE SEQUENCE</scope>
    <source>
        <strain evidence="6 8">CCMP2712</strain>
    </source>
</reference>
<dbReference type="AlphaFoldDB" id="L1IGN2"/>
<dbReference type="EnsemblProtists" id="EKX35242">
    <property type="protein sequence ID" value="EKX35242"/>
    <property type="gene ID" value="GUITHDRAFT_146651"/>
</dbReference>
<sequence>MRRQVAKLLAAPLLSCCYNPDAGTLREYASPNHARSPCRPSRSEERTDEHVFFCPICMFYLDRMQRTVCCSHHICQDCAREMLDRIPAFRADYDQSKIEREISCPYCGQENLRLSTVSKETNVRSYDDSPMHELNARMLEIQSSTLSPLRVRRGGCVER</sequence>
<reference evidence="8" key="2">
    <citation type="submission" date="2012-11" db="EMBL/GenBank/DDBJ databases">
        <authorList>
            <person name="Kuo A."/>
            <person name="Curtis B.A."/>
            <person name="Tanifuji G."/>
            <person name="Burki F."/>
            <person name="Gruber A."/>
            <person name="Irimia M."/>
            <person name="Maruyama S."/>
            <person name="Arias M.C."/>
            <person name="Ball S.G."/>
            <person name="Gile G.H."/>
            <person name="Hirakawa Y."/>
            <person name="Hopkins J.F."/>
            <person name="Rensing S.A."/>
            <person name="Schmutz J."/>
            <person name="Symeonidi A."/>
            <person name="Elias M."/>
            <person name="Eveleigh R.J."/>
            <person name="Herman E.K."/>
            <person name="Klute M.J."/>
            <person name="Nakayama T."/>
            <person name="Obornik M."/>
            <person name="Reyes-Prieto A."/>
            <person name="Armbrust E.V."/>
            <person name="Aves S.J."/>
            <person name="Beiko R.G."/>
            <person name="Coutinho P."/>
            <person name="Dacks J.B."/>
            <person name="Durnford D.G."/>
            <person name="Fast N.M."/>
            <person name="Green B.R."/>
            <person name="Grisdale C."/>
            <person name="Hempe F."/>
            <person name="Henrissat B."/>
            <person name="Hoppner M.P."/>
            <person name="Ishida K.-I."/>
            <person name="Kim E."/>
            <person name="Koreny L."/>
            <person name="Kroth P.G."/>
            <person name="Liu Y."/>
            <person name="Malik S.-B."/>
            <person name="Maier U.G."/>
            <person name="McRose D."/>
            <person name="Mock T."/>
            <person name="Neilson J.A."/>
            <person name="Onodera N.T."/>
            <person name="Poole A.M."/>
            <person name="Pritham E.J."/>
            <person name="Richards T.A."/>
            <person name="Rocap G."/>
            <person name="Roy S.W."/>
            <person name="Sarai C."/>
            <person name="Schaack S."/>
            <person name="Shirato S."/>
            <person name="Slamovits C.H."/>
            <person name="Spencer D.F."/>
            <person name="Suzuki S."/>
            <person name="Worden A.Z."/>
            <person name="Zauner S."/>
            <person name="Barry K."/>
            <person name="Bell C."/>
            <person name="Bharti A.K."/>
            <person name="Crow J.A."/>
            <person name="Grimwood J."/>
            <person name="Kramer R."/>
            <person name="Lindquist E."/>
            <person name="Lucas S."/>
            <person name="Salamov A."/>
            <person name="McFadden G.I."/>
            <person name="Lane C.E."/>
            <person name="Keeling P.J."/>
            <person name="Gray M.W."/>
            <person name="Grigoriev I.V."/>
            <person name="Archibald J.M."/>
        </authorList>
    </citation>
    <scope>NUCLEOTIDE SEQUENCE</scope>
    <source>
        <strain evidence="8">CCMP2712</strain>
    </source>
</reference>
<dbReference type="InterPro" id="IPR001841">
    <property type="entry name" value="Znf_RING"/>
</dbReference>
<dbReference type="RefSeq" id="XP_005822222.1">
    <property type="nucleotide sequence ID" value="XM_005822165.1"/>
</dbReference>
<evidence type="ECO:0000313" key="7">
    <source>
        <dbReference type="EnsemblProtists" id="EKX35242"/>
    </source>
</evidence>
<accession>L1IGN2</accession>
<evidence type="ECO:0000259" key="5">
    <source>
        <dbReference type="PROSITE" id="PS50089"/>
    </source>
</evidence>
<keyword evidence="2 4" id="KW-0863">Zinc-finger</keyword>
<dbReference type="PaxDb" id="55529-EKX35242"/>
<evidence type="ECO:0000256" key="2">
    <source>
        <dbReference type="ARBA" id="ARBA00022771"/>
    </source>
</evidence>
<gene>
    <name evidence="6" type="ORF">GUITHDRAFT_146651</name>
</gene>
<dbReference type="InterPro" id="IPR013083">
    <property type="entry name" value="Znf_RING/FYVE/PHD"/>
</dbReference>
<organism evidence="6">
    <name type="scientific">Guillardia theta (strain CCMP2712)</name>
    <name type="common">Cryptophyte</name>
    <dbReference type="NCBI Taxonomy" id="905079"/>
    <lineage>
        <taxon>Eukaryota</taxon>
        <taxon>Cryptophyceae</taxon>
        <taxon>Pyrenomonadales</taxon>
        <taxon>Geminigeraceae</taxon>
        <taxon>Guillardia</taxon>
    </lineage>
</organism>
<keyword evidence="8" id="KW-1185">Reference proteome</keyword>
<dbReference type="InterPro" id="IPR017907">
    <property type="entry name" value="Znf_RING_CS"/>
</dbReference>
<dbReference type="Proteomes" id="UP000011087">
    <property type="component" value="Unassembled WGS sequence"/>
</dbReference>
<proteinExistence type="predicted"/>
<dbReference type="KEGG" id="gtt:GUITHDRAFT_146651"/>
<evidence type="ECO:0000313" key="8">
    <source>
        <dbReference type="Proteomes" id="UP000011087"/>
    </source>
</evidence>
<reference evidence="7" key="3">
    <citation type="submission" date="2016-03" db="UniProtKB">
        <authorList>
            <consortium name="EnsemblProtists"/>
        </authorList>
    </citation>
    <scope>IDENTIFICATION</scope>
</reference>
<evidence type="ECO:0000256" key="3">
    <source>
        <dbReference type="ARBA" id="ARBA00022833"/>
    </source>
</evidence>
<dbReference type="Gene3D" id="3.30.40.10">
    <property type="entry name" value="Zinc/RING finger domain, C3HC4 (zinc finger)"/>
    <property type="match status" value="1"/>
</dbReference>
<keyword evidence="3" id="KW-0862">Zinc</keyword>
<name>L1IGN2_GUITC</name>
<evidence type="ECO:0000256" key="1">
    <source>
        <dbReference type="ARBA" id="ARBA00022723"/>
    </source>
</evidence>
<dbReference type="PROSITE" id="PS00518">
    <property type="entry name" value="ZF_RING_1"/>
    <property type="match status" value="1"/>
</dbReference>
<dbReference type="HOGENOM" id="CLU_1664028_0_0_1"/>
<dbReference type="GeneID" id="17291969"/>
<dbReference type="EMBL" id="JH993094">
    <property type="protein sequence ID" value="EKX35242.1"/>
    <property type="molecule type" value="Genomic_DNA"/>
</dbReference>
<evidence type="ECO:0000256" key="4">
    <source>
        <dbReference type="PROSITE-ProRule" id="PRU00175"/>
    </source>
</evidence>
<dbReference type="PROSITE" id="PS50089">
    <property type="entry name" value="ZF_RING_2"/>
    <property type="match status" value="1"/>
</dbReference>
<feature type="domain" description="RING-type" evidence="5">
    <location>
        <begin position="54"/>
        <end position="107"/>
    </location>
</feature>
<keyword evidence="1" id="KW-0479">Metal-binding</keyword>
<dbReference type="GO" id="GO:0008270">
    <property type="term" value="F:zinc ion binding"/>
    <property type="evidence" value="ECO:0007669"/>
    <property type="project" value="UniProtKB-KW"/>
</dbReference>
<protein>
    <recommendedName>
        <fullName evidence="5">RING-type domain-containing protein</fullName>
    </recommendedName>
</protein>
<evidence type="ECO:0000313" key="6">
    <source>
        <dbReference type="EMBL" id="EKX35242.1"/>
    </source>
</evidence>
<dbReference type="SUPFAM" id="SSF57850">
    <property type="entry name" value="RING/U-box"/>
    <property type="match status" value="1"/>
</dbReference>